<feature type="compositionally biased region" description="Polar residues" evidence="1">
    <location>
        <begin position="108"/>
        <end position="120"/>
    </location>
</feature>
<accession>A0A9Q3CAG7</accession>
<name>A0A9Q3CAG7_9BASI</name>
<proteinExistence type="predicted"/>
<dbReference type="AlphaFoldDB" id="A0A9Q3CAG7"/>
<reference evidence="2" key="1">
    <citation type="submission" date="2021-03" db="EMBL/GenBank/DDBJ databases">
        <title>Draft genome sequence of rust myrtle Austropuccinia psidii MF-1, a brazilian biotype.</title>
        <authorList>
            <person name="Quecine M.C."/>
            <person name="Pachon D.M.R."/>
            <person name="Bonatelli M.L."/>
            <person name="Correr F.H."/>
            <person name="Franceschini L.M."/>
            <person name="Leite T.F."/>
            <person name="Margarido G.R.A."/>
            <person name="Almeida C.A."/>
            <person name="Ferrarezi J.A."/>
            <person name="Labate C.A."/>
        </authorList>
    </citation>
    <scope>NUCLEOTIDE SEQUENCE</scope>
    <source>
        <strain evidence="2">MF-1</strain>
    </source>
</reference>
<protein>
    <submittedName>
        <fullName evidence="2">Uncharacterized protein</fullName>
    </submittedName>
</protein>
<feature type="non-terminal residue" evidence="2">
    <location>
        <position position="1"/>
    </location>
</feature>
<organism evidence="2 3">
    <name type="scientific">Austropuccinia psidii MF-1</name>
    <dbReference type="NCBI Taxonomy" id="1389203"/>
    <lineage>
        <taxon>Eukaryota</taxon>
        <taxon>Fungi</taxon>
        <taxon>Dikarya</taxon>
        <taxon>Basidiomycota</taxon>
        <taxon>Pucciniomycotina</taxon>
        <taxon>Pucciniomycetes</taxon>
        <taxon>Pucciniales</taxon>
        <taxon>Sphaerophragmiaceae</taxon>
        <taxon>Austropuccinia</taxon>
    </lineage>
</organism>
<sequence>MMKVFPSGNGHRDPKQAYRNHYGQLAVSLTVSICLPRFLGHHPMVTSLLEQSEVIILKMKDGDGERTFQLGPIVTMSCHPWDSNAKKKTHTDPPRQDCPIPHMPCKQTPRQPTPGLSGTQWLEDLSREHSQHNEPPITDASPSSKPPQDVWT</sequence>
<evidence type="ECO:0000313" key="3">
    <source>
        <dbReference type="Proteomes" id="UP000765509"/>
    </source>
</evidence>
<dbReference type="Proteomes" id="UP000765509">
    <property type="component" value="Unassembled WGS sequence"/>
</dbReference>
<evidence type="ECO:0000313" key="2">
    <source>
        <dbReference type="EMBL" id="MBW0480183.1"/>
    </source>
</evidence>
<feature type="region of interest" description="Disordered" evidence="1">
    <location>
        <begin position="79"/>
        <end position="152"/>
    </location>
</feature>
<comment type="caution">
    <text evidence="2">The sequence shown here is derived from an EMBL/GenBank/DDBJ whole genome shotgun (WGS) entry which is preliminary data.</text>
</comment>
<gene>
    <name evidence="2" type="ORF">O181_019898</name>
</gene>
<dbReference type="EMBL" id="AVOT02005868">
    <property type="protein sequence ID" value="MBW0480183.1"/>
    <property type="molecule type" value="Genomic_DNA"/>
</dbReference>
<keyword evidence="3" id="KW-1185">Reference proteome</keyword>
<evidence type="ECO:0000256" key="1">
    <source>
        <dbReference type="SAM" id="MobiDB-lite"/>
    </source>
</evidence>